<evidence type="ECO:0000313" key="2">
    <source>
        <dbReference type="Proteomes" id="UP000821865"/>
    </source>
</evidence>
<comment type="caution">
    <text evidence="1">The sequence shown here is derived from an EMBL/GenBank/DDBJ whole genome shotgun (WGS) entry which is preliminary data.</text>
</comment>
<accession>A0ACB8D8G7</accession>
<protein>
    <submittedName>
        <fullName evidence="1">Uncharacterized protein</fullName>
    </submittedName>
</protein>
<dbReference type="EMBL" id="CM023472">
    <property type="protein sequence ID" value="KAH7960698.1"/>
    <property type="molecule type" value="Genomic_DNA"/>
</dbReference>
<gene>
    <name evidence="1" type="ORF">HPB49_022354</name>
</gene>
<keyword evidence="2" id="KW-1185">Reference proteome</keyword>
<dbReference type="Proteomes" id="UP000821865">
    <property type="component" value="Chromosome 3"/>
</dbReference>
<reference evidence="1" key="1">
    <citation type="submission" date="2020-05" db="EMBL/GenBank/DDBJ databases">
        <title>Large-scale comparative analyses of tick genomes elucidate their genetic diversity and vector capacities.</title>
        <authorList>
            <person name="Jia N."/>
            <person name="Wang J."/>
            <person name="Shi W."/>
            <person name="Du L."/>
            <person name="Sun Y."/>
            <person name="Zhan W."/>
            <person name="Jiang J."/>
            <person name="Wang Q."/>
            <person name="Zhang B."/>
            <person name="Ji P."/>
            <person name="Sakyi L.B."/>
            <person name="Cui X."/>
            <person name="Yuan T."/>
            <person name="Jiang B."/>
            <person name="Yang W."/>
            <person name="Lam T.T.-Y."/>
            <person name="Chang Q."/>
            <person name="Ding S."/>
            <person name="Wang X."/>
            <person name="Zhu J."/>
            <person name="Ruan X."/>
            <person name="Zhao L."/>
            <person name="Wei J."/>
            <person name="Que T."/>
            <person name="Du C."/>
            <person name="Cheng J."/>
            <person name="Dai P."/>
            <person name="Han X."/>
            <person name="Huang E."/>
            <person name="Gao Y."/>
            <person name="Liu J."/>
            <person name="Shao H."/>
            <person name="Ye R."/>
            <person name="Li L."/>
            <person name="Wei W."/>
            <person name="Wang X."/>
            <person name="Wang C."/>
            <person name="Yang T."/>
            <person name="Huo Q."/>
            <person name="Li W."/>
            <person name="Guo W."/>
            <person name="Chen H."/>
            <person name="Zhou L."/>
            <person name="Ni X."/>
            <person name="Tian J."/>
            <person name="Zhou Y."/>
            <person name="Sheng Y."/>
            <person name="Liu T."/>
            <person name="Pan Y."/>
            <person name="Xia L."/>
            <person name="Li J."/>
            <person name="Zhao F."/>
            <person name="Cao W."/>
        </authorList>
    </citation>
    <scope>NUCLEOTIDE SEQUENCE</scope>
    <source>
        <strain evidence="1">Dsil-2018</strain>
    </source>
</reference>
<proteinExistence type="predicted"/>
<organism evidence="1 2">
    <name type="scientific">Dermacentor silvarum</name>
    <name type="common">Tick</name>
    <dbReference type="NCBI Taxonomy" id="543639"/>
    <lineage>
        <taxon>Eukaryota</taxon>
        <taxon>Metazoa</taxon>
        <taxon>Ecdysozoa</taxon>
        <taxon>Arthropoda</taxon>
        <taxon>Chelicerata</taxon>
        <taxon>Arachnida</taxon>
        <taxon>Acari</taxon>
        <taxon>Parasitiformes</taxon>
        <taxon>Ixodida</taxon>
        <taxon>Ixodoidea</taxon>
        <taxon>Ixodidae</taxon>
        <taxon>Rhipicephalinae</taxon>
        <taxon>Dermacentor</taxon>
    </lineage>
</organism>
<name>A0ACB8D8G7_DERSI</name>
<evidence type="ECO:0000313" key="1">
    <source>
        <dbReference type="EMBL" id="KAH7960698.1"/>
    </source>
</evidence>
<sequence>MHSILIRCGHILIAWDGIYHTVDILDTAGSHHFPAMRELSIRSGRGFVLVFSLDSLQSFHEAAQLWHLIAKIRGERVPIVLVGNKSDLIQNRQVSQDMAMKLAQESMHNCRYLETSAKYNVNVAELFVELLQQACAMERQQPPPAAVPPAAGGGGRSLSMQDRPPDSPLLLQPQHNRSPRRLSHRLSSLGSLPSMRRKSSAASSTGGGCSGSSCPSPSTPRSRKASRQAEPAANLDGAEDPDQKCHIL</sequence>